<evidence type="ECO:0000313" key="9">
    <source>
        <dbReference type="RefSeq" id="XP_030745873.1"/>
    </source>
</evidence>
<dbReference type="InterPro" id="IPR000626">
    <property type="entry name" value="Ubiquitin-like_dom"/>
</dbReference>
<evidence type="ECO:0000256" key="3">
    <source>
        <dbReference type="ARBA" id="ARBA00022614"/>
    </source>
</evidence>
<dbReference type="SUPFAM" id="SSF52047">
    <property type="entry name" value="RNI-like"/>
    <property type="match status" value="1"/>
</dbReference>
<dbReference type="Gene3D" id="3.10.20.90">
    <property type="entry name" value="Phosphatidylinositol 3-kinase Catalytic Subunit, Chain A, domain 1"/>
    <property type="match status" value="1"/>
</dbReference>
<dbReference type="PANTHER" id="PTHR15454:SF69">
    <property type="entry name" value="SERINE_THREONINE-PROTEIN KINASE 11-INTERACTING PROTEIN"/>
    <property type="match status" value="1"/>
</dbReference>
<name>A0A6J2X3T0_SITOR</name>
<dbReference type="Gene3D" id="3.80.10.10">
    <property type="entry name" value="Ribonuclease Inhibitor"/>
    <property type="match status" value="3"/>
</dbReference>
<dbReference type="InterPro" id="IPR047991">
    <property type="entry name" value="TBCEL_Ubl"/>
</dbReference>
<keyword evidence="6" id="KW-1185">Reference proteome</keyword>
<dbReference type="PROSITE" id="PS50053">
    <property type="entry name" value="UBIQUITIN_2"/>
    <property type="match status" value="1"/>
</dbReference>
<evidence type="ECO:0000259" key="5">
    <source>
        <dbReference type="PROSITE" id="PS50053"/>
    </source>
</evidence>
<dbReference type="CTD" id="36072"/>
<dbReference type="RefSeq" id="XP_030745873.1">
    <property type="nucleotide sequence ID" value="XM_030890013.1"/>
</dbReference>
<dbReference type="CDD" id="cd17045">
    <property type="entry name" value="Ubl_TBCEL"/>
    <property type="match status" value="1"/>
</dbReference>
<organism evidence="6 7">
    <name type="scientific">Sitophilus oryzae</name>
    <name type="common">Rice weevil</name>
    <name type="synonym">Curculio oryzae</name>
    <dbReference type="NCBI Taxonomy" id="7048"/>
    <lineage>
        <taxon>Eukaryota</taxon>
        <taxon>Metazoa</taxon>
        <taxon>Ecdysozoa</taxon>
        <taxon>Arthropoda</taxon>
        <taxon>Hexapoda</taxon>
        <taxon>Insecta</taxon>
        <taxon>Pterygota</taxon>
        <taxon>Neoptera</taxon>
        <taxon>Endopterygota</taxon>
        <taxon>Coleoptera</taxon>
        <taxon>Polyphaga</taxon>
        <taxon>Cucujiformia</taxon>
        <taxon>Curculionidae</taxon>
        <taxon>Dryophthorinae</taxon>
        <taxon>Sitophilus</taxon>
    </lineage>
</organism>
<dbReference type="Pfam" id="PF14560">
    <property type="entry name" value="Ubiquitin_2"/>
    <property type="match status" value="1"/>
</dbReference>
<evidence type="ECO:0000313" key="6">
    <source>
        <dbReference type="Proteomes" id="UP000504635"/>
    </source>
</evidence>
<accession>A0A6J2X3T0</accession>
<dbReference type="FunFam" id="3.80.10.10:FF:000846">
    <property type="entry name" value="Predicted protein"/>
    <property type="match status" value="1"/>
</dbReference>
<dbReference type="GeneID" id="115874739"/>
<dbReference type="SUPFAM" id="SSF54236">
    <property type="entry name" value="Ubiquitin-like"/>
    <property type="match status" value="1"/>
</dbReference>
<feature type="domain" description="Ubiquitin-like" evidence="5">
    <location>
        <begin position="376"/>
        <end position="464"/>
    </location>
</feature>
<dbReference type="Proteomes" id="UP000504635">
    <property type="component" value="Unplaced"/>
</dbReference>
<evidence type="ECO:0000313" key="7">
    <source>
        <dbReference type="RefSeq" id="XP_030745871.1"/>
    </source>
</evidence>
<dbReference type="InterPro" id="IPR029071">
    <property type="entry name" value="Ubiquitin-like_domsf"/>
</dbReference>
<evidence type="ECO:0000256" key="4">
    <source>
        <dbReference type="ARBA" id="ARBA00022737"/>
    </source>
</evidence>
<keyword evidence="2" id="KW-0963">Cytoplasm</keyword>
<keyword evidence="3" id="KW-0433">Leucine-rich repeat</keyword>
<keyword evidence="4" id="KW-0677">Repeat</keyword>
<dbReference type="OrthoDB" id="5855206at2759"/>
<comment type="subcellular location">
    <subcellularLocation>
        <location evidence="1">Cytoplasm</location>
    </subcellularLocation>
</comment>
<dbReference type="InterPro" id="IPR032675">
    <property type="entry name" value="LRR_dom_sf"/>
</dbReference>
<dbReference type="GO" id="GO:0005737">
    <property type="term" value="C:cytoplasm"/>
    <property type="evidence" value="ECO:0007669"/>
    <property type="project" value="UniProtKB-SubCell"/>
</dbReference>
<dbReference type="AlphaFoldDB" id="A0A6J2X3T0"/>
<evidence type="ECO:0000313" key="8">
    <source>
        <dbReference type="RefSeq" id="XP_030745872.1"/>
    </source>
</evidence>
<evidence type="ECO:0000256" key="2">
    <source>
        <dbReference type="ARBA" id="ARBA00022490"/>
    </source>
</evidence>
<sequence>MPSLLEALEQKYGEAADSDSSPDSDSAGISVAIFVPCRPPRAAVPALLVLNDCDIATAGEREALVAKCSNVEELDLAKNKLNHWHEVFGILEQMPRLKFVNLSFNVLSKPLEVSLDKGKKWEELRSLVLNSTYVNWDSVQEILDHLPCLEELHLSLNDYNNVELHRDETESTCACSENKNDNCNCRIYKLKHKHKVIKILHFTGNPIQDWKEVCKLGYAFPNLESLVLAECPIKSLDVEHPCRECSNKNCEERETDSTPAPYDAFKSLKILNLNSTMLSTWDDIERLSKFPALQCVRVQGCPLWESNEYTEHERRQLLIARLPNVQTLNGGGEITSEEREDAERAFIRYYMDKPESDRPERYFELVQIHGKLDPLVNVDLRPEKRVRVTFTCGSNSEVRSVDVYRTVSDLKSKLEAFAGFSAAKMRLFYVDQDLRDMQGPEEMRYPSKQLYSYNIRSGDEILIICKIECKRRTVSETKITEKEERAMYNL</sequence>
<dbReference type="PANTHER" id="PTHR15454">
    <property type="entry name" value="NISCHARIN RELATED"/>
    <property type="match status" value="1"/>
</dbReference>
<protein>
    <submittedName>
        <fullName evidence="7 8">Tubulin-specific chaperone cofactor E-like protein</fullName>
    </submittedName>
</protein>
<dbReference type="KEGG" id="soy:115874739"/>
<gene>
    <name evidence="7 8 9" type="primary">LOC115874739</name>
</gene>
<reference evidence="7 8" key="1">
    <citation type="submission" date="2025-04" db="UniProtKB">
        <authorList>
            <consortium name="RefSeq"/>
        </authorList>
    </citation>
    <scope>IDENTIFICATION</scope>
    <source>
        <tissue evidence="7 8">Gonads</tissue>
    </source>
</reference>
<dbReference type="RefSeq" id="XP_030745871.1">
    <property type="nucleotide sequence ID" value="XM_030890011.1"/>
</dbReference>
<dbReference type="RefSeq" id="XP_030745872.1">
    <property type="nucleotide sequence ID" value="XM_030890012.1"/>
</dbReference>
<proteinExistence type="predicted"/>
<evidence type="ECO:0000256" key="1">
    <source>
        <dbReference type="ARBA" id="ARBA00004496"/>
    </source>
</evidence>